<dbReference type="InterPro" id="IPR006086">
    <property type="entry name" value="XPG-I_dom"/>
</dbReference>
<dbReference type="PRINTS" id="PR00853">
    <property type="entry name" value="XPGRADSUPER"/>
</dbReference>
<evidence type="ECO:0000256" key="3">
    <source>
        <dbReference type="ARBA" id="ARBA00022723"/>
    </source>
</evidence>
<keyword evidence="2 10" id="KW-0540">Nuclease</keyword>
<dbReference type="Pfam" id="PF00752">
    <property type="entry name" value="XPG_N"/>
    <property type="match status" value="1"/>
</dbReference>
<dbReference type="GO" id="GO:0006298">
    <property type="term" value="P:mismatch repair"/>
    <property type="evidence" value="ECO:0007669"/>
    <property type="project" value="TreeGrafter"/>
</dbReference>
<dbReference type="Gene3D" id="3.40.50.1010">
    <property type="entry name" value="5'-nuclease"/>
    <property type="match status" value="1"/>
</dbReference>
<keyword evidence="5 10" id="KW-0378">Hydrolase</keyword>
<evidence type="ECO:0000256" key="9">
    <source>
        <dbReference type="PROSITE-ProRule" id="PRU00339"/>
    </source>
</evidence>
<sequence length="251" mass="28086">MGIKGLLPFLQPIHENCHISDFSGQVVAVDSYCWIHRGIFGCALDLAQGKPTKFYISYFIKRVQLLIKNGVIPLLVFDGAVYPAKSNKEQERKLKRKKYEEMGNDFYSKGDIKQAIQCYQKCIDVTPNMAGEIIQECKKLNISCIVAPYEADAQIAYLYKKGTIRACISEDSDLLAFGCEKVFYKMNNDGSGILINSQKLFKITALNNAMNKKVTFLELCVLAGCDYLASIKGIGIATACKLIQQYSDILK</sequence>
<dbReference type="GO" id="GO:0006310">
    <property type="term" value="P:DNA recombination"/>
    <property type="evidence" value="ECO:0007669"/>
    <property type="project" value="TreeGrafter"/>
</dbReference>
<comment type="cofactor">
    <cofactor evidence="10">
        <name>Mg(2+)</name>
        <dbReference type="ChEBI" id="CHEBI:18420"/>
    </cofactor>
    <text evidence="10">Binds 2 magnesium ions per subunit. They probably participate in the reaction catalyzed by the enzyme. May bind an additional third magnesium ion after substrate binding.</text>
</comment>
<dbReference type="Pfam" id="PF00867">
    <property type="entry name" value="XPG_I"/>
    <property type="match status" value="1"/>
</dbReference>
<evidence type="ECO:0000256" key="7">
    <source>
        <dbReference type="ARBA" id="ARBA00023204"/>
    </source>
</evidence>
<feature type="repeat" description="TPR" evidence="9">
    <location>
        <begin position="96"/>
        <end position="129"/>
    </location>
</feature>
<dbReference type="Gene3D" id="1.10.150.20">
    <property type="entry name" value="5' to 3' exonuclease, C-terminal subdomain"/>
    <property type="match status" value="1"/>
</dbReference>
<evidence type="ECO:0000259" key="11">
    <source>
        <dbReference type="SMART" id="SM00484"/>
    </source>
</evidence>
<keyword evidence="10" id="KW-0228">DNA excision</keyword>
<dbReference type="SMART" id="SM00484">
    <property type="entry name" value="XPGI"/>
    <property type="match status" value="1"/>
</dbReference>
<dbReference type="InterPro" id="IPR006084">
    <property type="entry name" value="XPG/Rad2"/>
</dbReference>
<feature type="domain" description="XPG-I" evidence="11">
    <location>
        <begin position="138"/>
        <end position="203"/>
    </location>
</feature>
<dbReference type="GO" id="GO:0017108">
    <property type="term" value="F:5'-flap endonuclease activity"/>
    <property type="evidence" value="ECO:0007669"/>
    <property type="project" value="TreeGrafter"/>
</dbReference>
<keyword evidence="8 10" id="KW-0539">Nucleus</keyword>
<dbReference type="PROSITE" id="PS50005">
    <property type="entry name" value="TPR"/>
    <property type="match status" value="1"/>
</dbReference>
<dbReference type="AlphaFoldDB" id="A0A6G3MGC3"/>
<evidence type="ECO:0000256" key="6">
    <source>
        <dbReference type="ARBA" id="ARBA00022842"/>
    </source>
</evidence>
<dbReference type="GO" id="GO:0003677">
    <property type="term" value="F:DNA binding"/>
    <property type="evidence" value="ECO:0007669"/>
    <property type="project" value="UniProtKB-UniRule"/>
</dbReference>
<dbReference type="SMART" id="SM00279">
    <property type="entry name" value="HhH2"/>
    <property type="match status" value="1"/>
</dbReference>
<dbReference type="GO" id="GO:0005634">
    <property type="term" value="C:nucleus"/>
    <property type="evidence" value="ECO:0007669"/>
    <property type="project" value="UniProtKB-SubCell"/>
</dbReference>
<dbReference type="InterPro" id="IPR036279">
    <property type="entry name" value="5-3_exonuclease_C_sf"/>
</dbReference>
<comment type="subcellular location">
    <subcellularLocation>
        <location evidence="1 10">Nucleus</location>
    </subcellularLocation>
</comment>
<evidence type="ECO:0000313" key="13">
    <source>
        <dbReference type="EMBL" id="NDJ93085.1"/>
    </source>
</evidence>
<name>A0A6G3MGC3_HENSL</name>
<dbReference type="GO" id="GO:0035312">
    <property type="term" value="F:5'-3' DNA exonuclease activity"/>
    <property type="evidence" value="ECO:0007669"/>
    <property type="project" value="UniProtKB-UniRule"/>
</dbReference>
<comment type="similarity">
    <text evidence="10">Belongs to the XPG/RAD2 endonuclease family. EXO1 subfamily.</text>
</comment>
<reference evidence="13" key="1">
    <citation type="submission" date="2018-11" db="EMBL/GenBank/DDBJ databases">
        <title>Henneguya salminicola genome and transcriptome.</title>
        <authorList>
            <person name="Yahalomi D."/>
            <person name="Atkinson S.D."/>
            <person name="Neuhof M."/>
            <person name="Chang E.S."/>
            <person name="Philippe H."/>
            <person name="Cartwright P."/>
            <person name="Bartholomew J.L."/>
            <person name="Huchon D."/>
        </authorList>
    </citation>
    <scope>NUCLEOTIDE SEQUENCE</scope>
    <source>
        <strain evidence="13">Hz1</strain>
        <tissue evidence="13">Whole</tissue>
    </source>
</reference>
<protein>
    <recommendedName>
        <fullName evidence="10">Exonuclease 1</fullName>
        <ecNumber evidence="10">3.1.-.-</ecNumber>
    </recommendedName>
</protein>
<dbReference type="PANTHER" id="PTHR11081:SF8">
    <property type="entry name" value="EXONUCLEASE 1"/>
    <property type="match status" value="1"/>
</dbReference>
<dbReference type="PANTHER" id="PTHR11081">
    <property type="entry name" value="FLAP ENDONUCLEASE FAMILY MEMBER"/>
    <property type="match status" value="1"/>
</dbReference>
<keyword evidence="4 10" id="KW-0227">DNA damage</keyword>
<dbReference type="SUPFAM" id="SSF88723">
    <property type="entry name" value="PIN domain-like"/>
    <property type="match status" value="1"/>
</dbReference>
<dbReference type="CDD" id="cd09857">
    <property type="entry name" value="PIN_EXO1"/>
    <property type="match status" value="1"/>
</dbReference>
<keyword evidence="10 13" id="KW-0269">Exonuclease</keyword>
<dbReference type="InterPro" id="IPR029060">
    <property type="entry name" value="PIN-like_dom_sf"/>
</dbReference>
<dbReference type="InterPro" id="IPR008918">
    <property type="entry name" value="HhH2"/>
</dbReference>
<evidence type="ECO:0000256" key="10">
    <source>
        <dbReference type="RuleBase" id="RU910737"/>
    </source>
</evidence>
<comment type="function">
    <text evidence="10">5'-&gt;3' double-stranded DNA exonuclease which may also possess a cryptic 3'-&gt;5' double-stranded DNA exonuclease activity. Functions in DNA mismatch repair.</text>
</comment>
<accession>A0A6G3MGC3</accession>
<keyword evidence="7 10" id="KW-0234">DNA repair</keyword>
<dbReference type="EC" id="3.1.-.-" evidence="10"/>
<dbReference type="InterPro" id="IPR044752">
    <property type="entry name" value="PIN-like_EXO1"/>
</dbReference>
<organism evidence="13">
    <name type="scientific">Henneguya salminicola</name>
    <name type="common">Myxosporean</name>
    <dbReference type="NCBI Taxonomy" id="69463"/>
    <lineage>
        <taxon>Eukaryota</taxon>
        <taxon>Metazoa</taxon>
        <taxon>Cnidaria</taxon>
        <taxon>Myxozoa</taxon>
        <taxon>Myxosporea</taxon>
        <taxon>Bivalvulida</taxon>
        <taxon>Platysporina</taxon>
        <taxon>Myxobolidae</taxon>
        <taxon>Henneguya</taxon>
    </lineage>
</organism>
<dbReference type="GO" id="GO:0046872">
    <property type="term" value="F:metal ion binding"/>
    <property type="evidence" value="ECO:0007669"/>
    <property type="project" value="UniProtKB-UniRule"/>
</dbReference>
<feature type="domain" description="XPG N-terminal" evidence="12">
    <location>
        <begin position="1"/>
        <end position="99"/>
    </location>
</feature>
<keyword evidence="9" id="KW-0802">TPR repeat</keyword>
<dbReference type="InterPro" id="IPR019734">
    <property type="entry name" value="TPR_rpt"/>
</dbReference>
<dbReference type="InterPro" id="IPR006085">
    <property type="entry name" value="XPG_DNA_repair_N"/>
</dbReference>
<dbReference type="SUPFAM" id="SSF47807">
    <property type="entry name" value="5' to 3' exonuclease, C-terminal subdomain"/>
    <property type="match status" value="1"/>
</dbReference>
<dbReference type="FunFam" id="3.40.50.1010:FF:000002">
    <property type="entry name" value="Exonuclease 1, putative"/>
    <property type="match status" value="1"/>
</dbReference>
<proteinExistence type="inferred from homology"/>
<evidence type="ECO:0000256" key="2">
    <source>
        <dbReference type="ARBA" id="ARBA00022722"/>
    </source>
</evidence>
<keyword evidence="10" id="KW-0238">DNA-binding</keyword>
<dbReference type="EMBL" id="GHBP01002378">
    <property type="protein sequence ID" value="NDJ93085.1"/>
    <property type="molecule type" value="Transcribed_RNA"/>
</dbReference>
<keyword evidence="3 10" id="KW-0479">Metal-binding</keyword>
<evidence type="ECO:0000259" key="12">
    <source>
        <dbReference type="SMART" id="SM00485"/>
    </source>
</evidence>
<evidence type="ECO:0000256" key="4">
    <source>
        <dbReference type="ARBA" id="ARBA00022763"/>
    </source>
</evidence>
<evidence type="ECO:0000256" key="5">
    <source>
        <dbReference type="ARBA" id="ARBA00022801"/>
    </source>
</evidence>
<evidence type="ECO:0000256" key="1">
    <source>
        <dbReference type="ARBA" id="ARBA00004123"/>
    </source>
</evidence>
<dbReference type="SMART" id="SM00485">
    <property type="entry name" value="XPGN"/>
    <property type="match status" value="1"/>
</dbReference>
<keyword evidence="10" id="KW-0267">Excision nuclease</keyword>
<keyword evidence="6 10" id="KW-0460">Magnesium</keyword>
<evidence type="ECO:0000256" key="8">
    <source>
        <dbReference type="ARBA" id="ARBA00023242"/>
    </source>
</evidence>